<dbReference type="OrthoDB" id="961886at2"/>
<evidence type="ECO:0000313" key="1">
    <source>
        <dbReference type="EMBL" id="SNT30519.1"/>
    </source>
</evidence>
<keyword evidence="2" id="KW-1185">Reference proteome</keyword>
<evidence type="ECO:0000313" key="2">
    <source>
        <dbReference type="Proteomes" id="UP000198393"/>
    </source>
</evidence>
<name>A0A239LLG5_EKHLU</name>
<proteinExistence type="predicted"/>
<gene>
    <name evidence="1" type="ORF">SAMN05421640_3312</name>
</gene>
<sequence>MGIIGIEIPQLNEEQDIEVEVRVNGIKKQYQYRVEIFHWDDCPYPTEDRVECIRQLVNGYDKNWDLAHIGLPTDDYIPITFRKKR</sequence>
<organism evidence="1 2">
    <name type="scientific">Ekhidna lutea</name>
    <dbReference type="NCBI Taxonomy" id="447679"/>
    <lineage>
        <taxon>Bacteria</taxon>
        <taxon>Pseudomonadati</taxon>
        <taxon>Bacteroidota</taxon>
        <taxon>Cytophagia</taxon>
        <taxon>Cytophagales</taxon>
        <taxon>Reichenbachiellaceae</taxon>
        <taxon>Ekhidna</taxon>
    </lineage>
</organism>
<reference evidence="1 2" key="1">
    <citation type="submission" date="2017-06" db="EMBL/GenBank/DDBJ databases">
        <authorList>
            <person name="Kim H.J."/>
            <person name="Triplett B.A."/>
        </authorList>
    </citation>
    <scope>NUCLEOTIDE SEQUENCE [LARGE SCALE GENOMIC DNA]</scope>
    <source>
        <strain evidence="1 2">DSM 19307</strain>
    </source>
</reference>
<accession>A0A239LLG5</accession>
<dbReference type="AlphaFoldDB" id="A0A239LLG5"/>
<dbReference type="Proteomes" id="UP000198393">
    <property type="component" value="Unassembled WGS sequence"/>
</dbReference>
<dbReference type="RefSeq" id="WP_089357973.1">
    <property type="nucleotide sequence ID" value="NZ_FZPD01000005.1"/>
</dbReference>
<dbReference type="EMBL" id="FZPD01000005">
    <property type="protein sequence ID" value="SNT30519.1"/>
    <property type="molecule type" value="Genomic_DNA"/>
</dbReference>
<protein>
    <submittedName>
        <fullName evidence="1">Uncharacterized protein</fullName>
    </submittedName>
</protein>